<organism evidence="2 3">
    <name type="scientific">Theobroma cacao</name>
    <name type="common">Cacao</name>
    <name type="synonym">Cocoa</name>
    <dbReference type="NCBI Taxonomy" id="3641"/>
    <lineage>
        <taxon>Eukaryota</taxon>
        <taxon>Viridiplantae</taxon>
        <taxon>Streptophyta</taxon>
        <taxon>Embryophyta</taxon>
        <taxon>Tracheophyta</taxon>
        <taxon>Spermatophyta</taxon>
        <taxon>Magnoliopsida</taxon>
        <taxon>eudicotyledons</taxon>
        <taxon>Gunneridae</taxon>
        <taxon>Pentapetalae</taxon>
        <taxon>rosids</taxon>
        <taxon>malvids</taxon>
        <taxon>Malvales</taxon>
        <taxon>Malvaceae</taxon>
        <taxon>Byttnerioideae</taxon>
        <taxon>Theobroma</taxon>
    </lineage>
</organism>
<accession>A0A061FHJ6</accession>
<reference evidence="2 3" key="1">
    <citation type="journal article" date="2013" name="Genome Biol.">
        <title>The genome sequence of the most widely cultivated cacao type and its use to identify candidate genes regulating pod color.</title>
        <authorList>
            <person name="Motamayor J.C."/>
            <person name="Mockaitis K."/>
            <person name="Schmutz J."/>
            <person name="Haiminen N."/>
            <person name="Iii D.L."/>
            <person name="Cornejo O."/>
            <person name="Findley S.D."/>
            <person name="Zheng P."/>
            <person name="Utro F."/>
            <person name="Royaert S."/>
            <person name="Saski C."/>
            <person name="Jenkins J."/>
            <person name="Podicheti R."/>
            <person name="Zhao M."/>
            <person name="Scheffler B.E."/>
            <person name="Stack J.C."/>
            <person name="Feltus F.A."/>
            <person name="Mustiga G.M."/>
            <person name="Amores F."/>
            <person name="Phillips W."/>
            <person name="Marelli J.P."/>
            <person name="May G.D."/>
            <person name="Shapiro H."/>
            <person name="Ma J."/>
            <person name="Bustamante C.D."/>
            <person name="Schnell R.J."/>
            <person name="Main D."/>
            <person name="Gilbert D."/>
            <person name="Parida L."/>
            <person name="Kuhn D.N."/>
        </authorList>
    </citation>
    <scope>NUCLEOTIDE SEQUENCE [LARGE SCALE GENOMIC DNA]</scope>
    <source>
        <strain evidence="3">cv. Matina 1-6</strain>
    </source>
</reference>
<dbReference type="EMBL" id="CM001885">
    <property type="protein sequence ID" value="EOY13949.1"/>
    <property type="molecule type" value="Genomic_DNA"/>
</dbReference>
<evidence type="ECO:0000313" key="2">
    <source>
        <dbReference type="EMBL" id="EOY13949.1"/>
    </source>
</evidence>
<name>A0A061FHJ6_THECC</name>
<dbReference type="Gramene" id="EOY13949">
    <property type="protein sequence ID" value="EOY13949"/>
    <property type="gene ID" value="TCM_032837"/>
</dbReference>
<feature type="region of interest" description="Disordered" evidence="1">
    <location>
        <begin position="34"/>
        <end position="58"/>
    </location>
</feature>
<proteinExistence type="predicted"/>
<keyword evidence="3" id="KW-1185">Reference proteome</keyword>
<dbReference type="HOGENOM" id="CLU_1889538_0_0_1"/>
<dbReference type="AlphaFoldDB" id="A0A061FHJ6"/>
<dbReference type="Proteomes" id="UP000026915">
    <property type="component" value="Chromosome 7"/>
</dbReference>
<evidence type="ECO:0000313" key="3">
    <source>
        <dbReference type="Proteomes" id="UP000026915"/>
    </source>
</evidence>
<dbReference type="InParanoid" id="A0A061FHJ6"/>
<sequence>MDGLRPWAKLELQRRGVQNITEAISMAKSMVELHKFDNKPSTSKSTKKGKNGGDPNRHYKEVAMVQGEDKQDTKSIKLGFMLLNIIEAKQFNQKIDLMVVDIMAIGQIIKAFIDMRALDLFMVEDAARKLGLKPN</sequence>
<protein>
    <submittedName>
        <fullName evidence="2">Uncharacterized protein</fullName>
    </submittedName>
</protein>
<gene>
    <name evidence="2" type="ORF">TCM_032837</name>
</gene>
<evidence type="ECO:0000256" key="1">
    <source>
        <dbReference type="SAM" id="MobiDB-lite"/>
    </source>
</evidence>